<evidence type="ECO:0000313" key="4">
    <source>
        <dbReference type="Proteomes" id="UP001472677"/>
    </source>
</evidence>
<dbReference type="Proteomes" id="UP001472677">
    <property type="component" value="Unassembled WGS sequence"/>
</dbReference>
<dbReference type="EMBL" id="JBBPBM010000581">
    <property type="protein sequence ID" value="KAK8493996.1"/>
    <property type="molecule type" value="Genomic_DNA"/>
</dbReference>
<reference evidence="3 4" key="1">
    <citation type="journal article" date="2024" name="G3 (Bethesda)">
        <title>Genome assembly of Hibiscus sabdariffa L. provides insights into metabolisms of medicinal natural products.</title>
        <authorList>
            <person name="Kim T."/>
        </authorList>
    </citation>
    <scope>NUCLEOTIDE SEQUENCE [LARGE SCALE GENOMIC DNA]</scope>
    <source>
        <strain evidence="3">TK-2024</strain>
        <tissue evidence="3">Old leaves</tissue>
    </source>
</reference>
<sequence length="140" mass="15306">MNPSPIRFILLVSWASTGRGLAEVEGEGEGEGEIGPKYTNMHAVDKQGNFNSLNTRRCFTILGWTTRILGWIVGKSSTEQRSETFGAVRVRESMRMSSVSASKQRSTGSDRRSINVGSSTEQRSGIFGAVRVRGSMMSRG</sequence>
<organism evidence="3 4">
    <name type="scientific">Hibiscus sabdariffa</name>
    <name type="common">roselle</name>
    <dbReference type="NCBI Taxonomy" id="183260"/>
    <lineage>
        <taxon>Eukaryota</taxon>
        <taxon>Viridiplantae</taxon>
        <taxon>Streptophyta</taxon>
        <taxon>Embryophyta</taxon>
        <taxon>Tracheophyta</taxon>
        <taxon>Spermatophyta</taxon>
        <taxon>Magnoliopsida</taxon>
        <taxon>eudicotyledons</taxon>
        <taxon>Gunneridae</taxon>
        <taxon>Pentapetalae</taxon>
        <taxon>rosids</taxon>
        <taxon>malvids</taxon>
        <taxon>Malvales</taxon>
        <taxon>Malvaceae</taxon>
        <taxon>Malvoideae</taxon>
        <taxon>Hibiscus</taxon>
    </lineage>
</organism>
<feature type="region of interest" description="Disordered" evidence="1">
    <location>
        <begin position="95"/>
        <end position="120"/>
    </location>
</feature>
<keyword evidence="4" id="KW-1185">Reference proteome</keyword>
<feature type="chain" id="PRO_5046105738" description="Secreted protein" evidence="2">
    <location>
        <begin position="23"/>
        <end position="140"/>
    </location>
</feature>
<evidence type="ECO:0000256" key="2">
    <source>
        <dbReference type="SAM" id="SignalP"/>
    </source>
</evidence>
<name>A0ABR2AKD7_9ROSI</name>
<protein>
    <recommendedName>
        <fullName evidence="5">Secreted protein</fullName>
    </recommendedName>
</protein>
<evidence type="ECO:0000313" key="3">
    <source>
        <dbReference type="EMBL" id="KAK8493996.1"/>
    </source>
</evidence>
<keyword evidence="2" id="KW-0732">Signal</keyword>
<feature type="signal peptide" evidence="2">
    <location>
        <begin position="1"/>
        <end position="22"/>
    </location>
</feature>
<accession>A0ABR2AKD7</accession>
<gene>
    <name evidence="3" type="ORF">V6N12_035160</name>
</gene>
<evidence type="ECO:0008006" key="5">
    <source>
        <dbReference type="Google" id="ProtNLM"/>
    </source>
</evidence>
<evidence type="ECO:0000256" key="1">
    <source>
        <dbReference type="SAM" id="MobiDB-lite"/>
    </source>
</evidence>
<proteinExistence type="predicted"/>
<comment type="caution">
    <text evidence="3">The sequence shown here is derived from an EMBL/GenBank/DDBJ whole genome shotgun (WGS) entry which is preliminary data.</text>
</comment>